<dbReference type="InterPro" id="IPR000873">
    <property type="entry name" value="AMP-dep_synth/lig_dom"/>
</dbReference>
<dbReference type="InterPro" id="IPR020845">
    <property type="entry name" value="AMP-binding_CS"/>
</dbReference>
<dbReference type="OrthoDB" id="9803968at2"/>
<dbReference type="STRING" id="1823756.A4H34_05690"/>
<dbReference type="RefSeq" id="WP_064231346.1">
    <property type="nucleotide sequence ID" value="NZ_LVZK01000001.1"/>
</dbReference>
<name>A0A179B4K0_9ACTO</name>
<evidence type="ECO:0000256" key="2">
    <source>
        <dbReference type="ARBA" id="ARBA00022598"/>
    </source>
</evidence>
<comment type="similarity">
    <text evidence="1">Belongs to the ATP-dependent AMP-binding enzyme family.</text>
</comment>
<dbReference type="Proteomes" id="UP000078368">
    <property type="component" value="Unassembled WGS sequence"/>
</dbReference>
<feature type="domain" description="AMP-dependent synthetase/ligase" evidence="3">
    <location>
        <begin position="14"/>
        <end position="369"/>
    </location>
</feature>
<dbReference type="PROSITE" id="PS00455">
    <property type="entry name" value="AMP_BINDING"/>
    <property type="match status" value="1"/>
</dbReference>
<keyword evidence="2 5" id="KW-0436">Ligase</keyword>
<accession>A0A179B4K0</accession>
<dbReference type="GO" id="GO:0031956">
    <property type="term" value="F:medium-chain fatty acid-CoA ligase activity"/>
    <property type="evidence" value="ECO:0007669"/>
    <property type="project" value="TreeGrafter"/>
</dbReference>
<dbReference type="PANTHER" id="PTHR43201">
    <property type="entry name" value="ACYL-COA SYNTHETASE"/>
    <property type="match status" value="1"/>
</dbReference>
<evidence type="ECO:0000313" key="6">
    <source>
        <dbReference type="Proteomes" id="UP000078368"/>
    </source>
</evidence>
<evidence type="ECO:0000256" key="1">
    <source>
        <dbReference type="ARBA" id="ARBA00006432"/>
    </source>
</evidence>
<dbReference type="InterPro" id="IPR025110">
    <property type="entry name" value="AMP-bd_C"/>
</dbReference>
<sequence>MNTREYPSVRDLWEERAALWADREFLVHEDPDTSKVERYTYARMDREMKAAASMFASLGVEAGDRVGLHMCNRPEFVECFLALAAIGAVVVPIGPASTAAECALVVEECGIRVLVSEFPEDSWRLEGVAVVCLDDGSYEAMKADRAGAPPPRPEVRPGDLLEIMYTSGTTSRPKGVMFTHANAVFSGKYVAWELSLSEADRYLTTMSVTHVNLQLSAFMPAVYTGAALVLVRRYSASRMWSQVRRHRATVIQAMAMIVKTLMAQPVASGERDHSVRAVHYFLPLPKGTKEAFEERYGVRLLNNYGSSETLVGVVTDLPDGRSKWPSIGLAGPGYDVRIAGENGSALPPGECGEIQVRGQAGVSLMAGYWRDEEATRAAFTADGWFRTGDCGYADAEGWLYFVDRMGDIVKRAGENISACEVEVAILEHPDVADVAVLGISDSIRDEAVKAVVVPKPGRRLTAEDVQDFLSLRLSFFKIPSVIEFRDGLPRGEYGKVLKNQLKTQKSTI</sequence>
<keyword evidence="6" id="KW-1185">Reference proteome</keyword>
<dbReference type="InterPro" id="IPR042099">
    <property type="entry name" value="ANL_N_sf"/>
</dbReference>
<feature type="domain" description="AMP-binding enzyme C-terminal" evidence="4">
    <location>
        <begin position="420"/>
        <end position="495"/>
    </location>
</feature>
<dbReference type="Gene3D" id="3.30.300.30">
    <property type="match status" value="1"/>
</dbReference>
<reference evidence="5 6" key="1">
    <citation type="submission" date="2016-04" db="EMBL/GenBank/DDBJ databases">
        <title>Peptidophaga gingivicola gen. nov., sp. nov., isolated from human subgingival plaque.</title>
        <authorList>
            <person name="Beall C.J."/>
            <person name="Mokrzan E.M."/>
            <person name="Griffen A.L."/>
            <person name="Leys E.J."/>
        </authorList>
    </citation>
    <scope>NUCLEOTIDE SEQUENCE [LARGE SCALE GENOMIC DNA]</scope>
    <source>
        <strain evidence="5 6">BA112</strain>
    </source>
</reference>
<evidence type="ECO:0000259" key="4">
    <source>
        <dbReference type="Pfam" id="PF13193"/>
    </source>
</evidence>
<dbReference type="InterPro" id="IPR045851">
    <property type="entry name" value="AMP-bd_C_sf"/>
</dbReference>
<proteinExistence type="inferred from homology"/>
<dbReference type="GO" id="GO:0006631">
    <property type="term" value="P:fatty acid metabolic process"/>
    <property type="evidence" value="ECO:0007669"/>
    <property type="project" value="TreeGrafter"/>
</dbReference>
<dbReference type="Pfam" id="PF00501">
    <property type="entry name" value="AMP-binding"/>
    <property type="match status" value="1"/>
</dbReference>
<evidence type="ECO:0000259" key="3">
    <source>
        <dbReference type="Pfam" id="PF00501"/>
    </source>
</evidence>
<gene>
    <name evidence="5" type="ORF">A4H34_05690</name>
</gene>
<comment type="caution">
    <text evidence="5">The sequence shown here is derived from an EMBL/GenBank/DDBJ whole genome shotgun (WGS) entry which is preliminary data.</text>
</comment>
<dbReference type="PANTHER" id="PTHR43201:SF5">
    <property type="entry name" value="MEDIUM-CHAIN ACYL-COA LIGASE ACSF2, MITOCHONDRIAL"/>
    <property type="match status" value="1"/>
</dbReference>
<protein>
    <submittedName>
        <fullName evidence="5">ATP-dependent acyl-CoA ligase</fullName>
    </submittedName>
</protein>
<dbReference type="Pfam" id="PF13193">
    <property type="entry name" value="AMP-binding_C"/>
    <property type="match status" value="1"/>
</dbReference>
<organism evidence="5 6">
    <name type="scientific">Peptidiphaga gingivicola</name>
    <dbReference type="NCBI Taxonomy" id="2741497"/>
    <lineage>
        <taxon>Bacteria</taxon>
        <taxon>Bacillati</taxon>
        <taxon>Actinomycetota</taxon>
        <taxon>Actinomycetes</taxon>
        <taxon>Actinomycetales</taxon>
        <taxon>Actinomycetaceae</taxon>
        <taxon>Peptidiphaga</taxon>
    </lineage>
</organism>
<dbReference type="EMBL" id="LVZK01000001">
    <property type="protein sequence ID" value="OAP86618.1"/>
    <property type="molecule type" value="Genomic_DNA"/>
</dbReference>
<dbReference type="AlphaFoldDB" id="A0A179B4K0"/>
<evidence type="ECO:0000313" key="5">
    <source>
        <dbReference type="EMBL" id="OAP86618.1"/>
    </source>
</evidence>
<dbReference type="SUPFAM" id="SSF56801">
    <property type="entry name" value="Acetyl-CoA synthetase-like"/>
    <property type="match status" value="1"/>
</dbReference>
<dbReference type="Gene3D" id="3.40.50.12780">
    <property type="entry name" value="N-terminal domain of ligase-like"/>
    <property type="match status" value="1"/>
</dbReference>